<organism evidence="3 4">
    <name type="scientific">Acinetobacter guerrae</name>
    <dbReference type="NCBI Taxonomy" id="1843371"/>
    <lineage>
        <taxon>Bacteria</taxon>
        <taxon>Pseudomonadati</taxon>
        <taxon>Pseudomonadota</taxon>
        <taxon>Gammaproteobacteria</taxon>
        <taxon>Moraxellales</taxon>
        <taxon>Moraxellaceae</taxon>
        <taxon>Acinetobacter</taxon>
    </lineage>
</organism>
<reference evidence="3 4" key="1">
    <citation type="submission" date="2018-09" db="EMBL/GenBank/DDBJ databases">
        <title>The draft genome of Acinetobacter spp. strains.</title>
        <authorList>
            <person name="Qin J."/>
            <person name="Feng Y."/>
            <person name="Zong Z."/>
        </authorList>
    </citation>
    <scope>NUCLEOTIDE SEQUENCE [LARGE SCALE GENOMIC DNA]</scope>
    <source>
        <strain evidence="3 4">WCHAc060096</strain>
    </source>
</reference>
<sequence length="124" mass="14057">MRTLFISRFCLFTVMAITFNHVTFANESLTQAERNTLVKEDIAGTQVLSEVCPALMGQKANFEQNIQKLIQMNLKQYSGQSMTFAALQNDAEYKALLAEAHKTLKETPTDEQKTVCEDVLDFQE</sequence>
<keyword evidence="4" id="KW-1185">Reference proteome</keyword>
<evidence type="ECO:0000313" key="3">
    <source>
        <dbReference type="EMBL" id="RKG34919.1"/>
    </source>
</evidence>
<dbReference type="Pfam" id="PF25642">
    <property type="entry name" value="DUF7944"/>
    <property type="match status" value="1"/>
</dbReference>
<accession>A0A3A8ELB1</accession>
<dbReference type="NCBIfam" id="NF047330">
    <property type="entry name" value="MCR_0457_fam"/>
    <property type="match status" value="1"/>
</dbReference>
<evidence type="ECO:0000313" key="4">
    <source>
        <dbReference type="Proteomes" id="UP000269001"/>
    </source>
</evidence>
<evidence type="ECO:0000256" key="1">
    <source>
        <dbReference type="SAM" id="SignalP"/>
    </source>
</evidence>
<keyword evidence="1" id="KW-0732">Signal</keyword>
<feature type="chain" id="PRO_5017183436" description="DUF7944 domain-containing protein" evidence="1">
    <location>
        <begin position="26"/>
        <end position="124"/>
    </location>
</feature>
<dbReference type="Proteomes" id="UP000269001">
    <property type="component" value="Unassembled WGS sequence"/>
</dbReference>
<protein>
    <recommendedName>
        <fullName evidence="2">DUF7944 domain-containing protein</fullName>
    </recommendedName>
</protein>
<dbReference type="AlphaFoldDB" id="A0A3A8ELB1"/>
<evidence type="ECO:0000259" key="2">
    <source>
        <dbReference type="Pfam" id="PF25642"/>
    </source>
</evidence>
<name>A0A3A8ELB1_9GAMM</name>
<dbReference type="EMBL" id="RAXU01000005">
    <property type="protein sequence ID" value="RKG34919.1"/>
    <property type="molecule type" value="Genomic_DNA"/>
</dbReference>
<gene>
    <name evidence="3" type="ORF">D7V21_06095</name>
</gene>
<dbReference type="OrthoDB" id="6711272at2"/>
<feature type="signal peptide" evidence="1">
    <location>
        <begin position="1"/>
        <end position="25"/>
    </location>
</feature>
<proteinExistence type="predicted"/>
<dbReference type="RefSeq" id="WP_120369632.1">
    <property type="nucleotide sequence ID" value="NZ_LXGN01000001.1"/>
</dbReference>
<feature type="domain" description="DUF7944" evidence="2">
    <location>
        <begin position="39"/>
        <end position="119"/>
    </location>
</feature>
<comment type="caution">
    <text evidence="3">The sequence shown here is derived from an EMBL/GenBank/DDBJ whole genome shotgun (WGS) entry which is preliminary data.</text>
</comment>
<dbReference type="InterPro" id="IPR057704">
    <property type="entry name" value="DUF7944"/>
</dbReference>